<comment type="caution">
    <text evidence="2">The sequence shown here is derived from an EMBL/GenBank/DDBJ whole genome shotgun (WGS) entry which is preliminary data.</text>
</comment>
<keyword evidence="1" id="KW-0732">Signal</keyword>
<accession>A0A7W3Y730</accession>
<gene>
    <name evidence="2" type="ORF">H4F98_13240</name>
</gene>
<name>A0A7W3Y730_9GAMM</name>
<feature type="chain" id="PRO_5031189125" description="Secreted protein" evidence="1">
    <location>
        <begin position="23"/>
        <end position="216"/>
    </location>
</feature>
<organism evidence="2 3">
    <name type="scientific">Marilutibacter spongiae</name>
    <dbReference type="NCBI Taxonomy" id="2025720"/>
    <lineage>
        <taxon>Bacteria</taxon>
        <taxon>Pseudomonadati</taxon>
        <taxon>Pseudomonadota</taxon>
        <taxon>Gammaproteobacteria</taxon>
        <taxon>Lysobacterales</taxon>
        <taxon>Lysobacteraceae</taxon>
        <taxon>Marilutibacter</taxon>
    </lineage>
</organism>
<proteinExistence type="predicted"/>
<evidence type="ECO:0000313" key="3">
    <source>
        <dbReference type="Proteomes" id="UP000523196"/>
    </source>
</evidence>
<dbReference type="AlphaFoldDB" id="A0A7W3Y730"/>
<evidence type="ECO:0000313" key="2">
    <source>
        <dbReference type="EMBL" id="MBB1061531.1"/>
    </source>
</evidence>
<sequence length="216" mass="23076">MRAGLLGLALVAGLAFAPAAAAADACGATFGHGWPPATENYGSAVEGLLAGGEAPQLMITRLPSRGTESALMLVQDAGGWRLRFAEADERVMAWSGTGDGVKRELRVDQFPDVEEVPIPAAVAERIVASWHRLMTSLPEARSAPYSDEEQWLVVLDGVRVGGEVPDCDAGELLAEQVKLLIEAVDESESKRERRWAQVQELLREMDVQSLAGLGAD</sequence>
<evidence type="ECO:0000256" key="1">
    <source>
        <dbReference type="SAM" id="SignalP"/>
    </source>
</evidence>
<keyword evidence="3" id="KW-1185">Reference proteome</keyword>
<protein>
    <recommendedName>
        <fullName evidence="4">Secreted protein</fullName>
    </recommendedName>
</protein>
<evidence type="ECO:0008006" key="4">
    <source>
        <dbReference type="Google" id="ProtNLM"/>
    </source>
</evidence>
<reference evidence="2 3" key="1">
    <citation type="submission" date="2020-08" db="EMBL/GenBank/DDBJ databases">
        <authorList>
            <person name="Xu S."/>
            <person name="Li A."/>
        </authorList>
    </citation>
    <scope>NUCLEOTIDE SEQUENCE [LARGE SCALE GENOMIC DNA]</scope>
    <source>
        <strain evidence="2 3">119BY6-57</strain>
    </source>
</reference>
<dbReference type="Proteomes" id="UP000523196">
    <property type="component" value="Unassembled WGS sequence"/>
</dbReference>
<dbReference type="RefSeq" id="WP_182688305.1">
    <property type="nucleotide sequence ID" value="NZ_JACHTF010000015.1"/>
</dbReference>
<dbReference type="EMBL" id="JACHTF010000015">
    <property type="protein sequence ID" value="MBB1061531.1"/>
    <property type="molecule type" value="Genomic_DNA"/>
</dbReference>
<feature type="signal peptide" evidence="1">
    <location>
        <begin position="1"/>
        <end position="22"/>
    </location>
</feature>